<proteinExistence type="inferred from homology"/>
<evidence type="ECO:0000313" key="8">
    <source>
        <dbReference type="Proteomes" id="UP001172083"/>
    </source>
</evidence>
<dbReference type="InterPro" id="IPR003798">
    <property type="entry name" value="DNA_recombination_RmuC"/>
</dbReference>
<sequence length="439" mass="50238">MEMIYLFSGVLAGLIISWLLYKFLLKQNFIHLTDYNALDKEHGLLEERHQILLKNSQELDQGYKNKVIENTGLEKKVVELQSEIFHLQEKLNFQKKEFENLHQVFTEKFEKIAGEVLHKNSQQFTRINHERLHLILDPLKEKINHFEKKVEETQQKQLVESSLLKKEIATLAELNQQMSIEANNLTQALKGDNKIQGNWGEVVLERVLERSGLVNGSEYFTQGQAMKLTGDQGQHLKPDVVVLLPDDKHIVVDSKVSLKAYEYFINSQDEQEKVSYLKQHVNSIKAHIRNLAEKYYQSIDKLNSPDFVLLFLPIEASFSTAIGHEGDDLFSFAWEKKVVIVSPTTLLATLKTVASIWKNEKQNKNAMKIAEESGKLYDKLFAFVGDLEKVGKSLKVGQDAYDEAMKKLGTGKGNLLDRADKLKKLGINTKKSIERPGSD</sequence>
<keyword evidence="3 5" id="KW-0175">Coiled coil</keyword>
<evidence type="ECO:0000256" key="5">
    <source>
        <dbReference type="SAM" id="Coils"/>
    </source>
</evidence>
<protein>
    <submittedName>
        <fullName evidence="7">DNA recombination protein RmuC</fullName>
    </submittedName>
</protein>
<dbReference type="PANTHER" id="PTHR30563">
    <property type="entry name" value="DNA RECOMBINATION PROTEIN RMUC"/>
    <property type="match status" value="1"/>
</dbReference>
<evidence type="ECO:0000256" key="3">
    <source>
        <dbReference type="ARBA" id="ARBA00023054"/>
    </source>
</evidence>
<comment type="function">
    <text evidence="1">Involved in DNA recombination.</text>
</comment>
<dbReference type="EMBL" id="JAUJEB010000005">
    <property type="protein sequence ID" value="MDN5214565.1"/>
    <property type="molecule type" value="Genomic_DNA"/>
</dbReference>
<evidence type="ECO:0000256" key="1">
    <source>
        <dbReference type="ARBA" id="ARBA00003416"/>
    </source>
</evidence>
<keyword evidence="8" id="KW-1185">Reference proteome</keyword>
<evidence type="ECO:0000256" key="6">
    <source>
        <dbReference type="SAM" id="Phobius"/>
    </source>
</evidence>
<dbReference type="RefSeq" id="WP_346759904.1">
    <property type="nucleotide sequence ID" value="NZ_JAUJEB010000005.1"/>
</dbReference>
<feature type="transmembrane region" description="Helical" evidence="6">
    <location>
        <begin position="6"/>
        <end position="25"/>
    </location>
</feature>
<reference evidence="7" key="1">
    <citation type="submission" date="2023-06" db="EMBL/GenBank/DDBJ databases">
        <title>Genomic of Agaribacillus aureum.</title>
        <authorList>
            <person name="Wang G."/>
        </authorList>
    </citation>
    <scope>NUCLEOTIDE SEQUENCE</scope>
    <source>
        <strain evidence="7">BMA12</strain>
    </source>
</reference>
<comment type="caution">
    <text evidence="7">The sequence shown here is derived from an EMBL/GenBank/DDBJ whole genome shotgun (WGS) entry which is preliminary data.</text>
</comment>
<gene>
    <name evidence="7" type="ORF">QQ020_20970</name>
</gene>
<dbReference type="Pfam" id="PF02646">
    <property type="entry name" value="RmuC"/>
    <property type="match status" value="1"/>
</dbReference>
<dbReference type="PANTHER" id="PTHR30563:SF0">
    <property type="entry name" value="DNA RECOMBINATION PROTEIN RMUC"/>
    <property type="match status" value="1"/>
</dbReference>
<feature type="coiled-coil region" evidence="5">
    <location>
        <begin position="70"/>
        <end position="97"/>
    </location>
</feature>
<accession>A0ABT8LCT3</accession>
<name>A0ABT8LCT3_9BACT</name>
<evidence type="ECO:0000256" key="2">
    <source>
        <dbReference type="ARBA" id="ARBA00009840"/>
    </source>
</evidence>
<evidence type="ECO:0000313" key="7">
    <source>
        <dbReference type="EMBL" id="MDN5214565.1"/>
    </source>
</evidence>
<organism evidence="7 8">
    <name type="scientific">Agaribacillus aureus</name>
    <dbReference type="NCBI Taxonomy" id="3051825"/>
    <lineage>
        <taxon>Bacteria</taxon>
        <taxon>Pseudomonadati</taxon>
        <taxon>Bacteroidota</taxon>
        <taxon>Cytophagia</taxon>
        <taxon>Cytophagales</taxon>
        <taxon>Splendidivirgaceae</taxon>
        <taxon>Agaribacillus</taxon>
    </lineage>
</organism>
<comment type="similarity">
    <text evidence="2">Belongs to the RmuC family.</text>
</comment>
<keyword evidence="6" id="KW-0812">Transmembrane</keyword>
<keyword evidence="6" id="KW-0472">Membrane</keyword>
<keyword evidence="6" id="KW-1133">Transmembrane helix</keyword>
<evidence type="ECO:0000256" key="4">
    <source>
        <dbReference type="ARBA" id="ARBA00023172"/>
    </source>
</evidence>
<keyword evidence="4" id="KW-0233">DNA recombination</keyword>
<dbReference type="Proteomes" id="UP001172083">
    <property type="component" value="Unassembled WGS sequence"/>
</dbReference>